<name>B8BSM5_THAPS</name>
<evidence type="ECO:0000313" key="2">
    <source>
        <dbReference type="EMBL" id="EED96153.1"/>
    </source>
</evidence>
<evidence type="ECO:0000313" key="3">
    <source>
        <dbReference type="Proteomes" id="UP000001449"/>
    </source>
</evidence>
<dbReference type="HOGENOM" id="CLU_351115_0_0_1"/>
<dbReference type="KEGG" id="tps:THAPSDRAFT_2035"/>
<gene>
    <name evidence="2" type="ORF">THAPSDRAFT_2035</name>
</gene>
<feature type="region of interest" description="Disordered" evidence="1">
    <location>
        <begin position="601"/>
        <end position="659"/>
    </location>
</feature>
<dbReference type="GeneID" id="7445479"/>
<feature type="region of interest" description="Disordered" evidence="1">
    <location>
        <begin position="783"/>
        <end position="802"/>
    </location>
</feature>
<reference evidence="2 3" key="1">
    <citation type="journal article" date="2004" name="Science">
        <title>The genome of the diatom Thalassiosira pseudonana: ecology, evolution, and metabolism.</title>
        <authorList>
            <person name="Armbrust E.V."/>
            <person name="Berges J.A."/>
            <person name="Bowler C."/>
            <person name="Green B.R."/>
            <person name="Martinez D."/>
            <person name="Putnam N.H."/>
            <person name="Zhou S."/>
            <person name="Allen A.E."/>
            <person name="Apt K.E."/>
            <person name="Bechner M."/>
            <person name="Brzezinski M.A."/>
            <person name="Chaal B.K."/>
            <person name="Chiovitti A."/>
            <person name="Davis A.K."/>
            <person name="Demarest M.S."/>
            <person name="Detter J.C."/>
            <person name="Glavina T."/>
            <person name="Goodstein D."/>
            <person name="Hadi M.Z."/>
            <person name="Hellsten U."/>
            <person name="Hildebrand M."/>
            <person name="Jenkins B.D."/>
            <person name="Jurka J."/>
            <person name="Kapitonov V.V."/>
            <person name="Kroger N."/>
            <person name="Lau W.W."/>
            <person name="Lane T.W."/>
            <person name="Larimer F.W."/>
            <person name="Lippmeier J.C."/>
            <person name="Lucas S."/>
            <person name="Medina M."/>
            <person name="Montsant A."/>
            <person name="Obornik M."/>
            <person name="Parker M.S."/>
            <person name="Palenik B."/>
            <person name="Pazour G.J."/>
            <person name="Richardson P.M."/>
            <person name="Rynearson T.A."/>
            <person name="Saito M.A."/>
            <person name="Schwartz D.C."/>
            <person name="Thamatrakoln K."/>
            <person name="Valentin K."/>
            <person name="Vardi A."/>
            <person name="Wilkerson F.P."/>
            <person name="Rokhsar D.S."/>
        </authorList>
    </citation>
    <scope>NUCLEOTIDE SEQUENCE [LARGE SCALE GENOMIC DNA]</scope>
    <source>
        <strain evidence="2 3">CCMP1335</strain>
    </source>
</reference>
<dbReference type="InParanoid" id="B8BSM5"/>
<feature type="region of interest" description="Disordered" evidence="1">
    <location>
        <begin position="377"/>
        <end position="407"/>
    </location>
</feature>
<organism evidence="2 3">
    <name type="scientific">Thalassiosira pseudonana</name>
    <name type="common">Marine diatom</name>
    <name type="synonym">Cyclotella nana</name>
    <dbReference type="NCBI Taxonomy" id="35128"/>
    <lineage>
        <taxon>Eukaryota</taxon>
        <taxon>Sar</taxon>
        <taxon>Stramenopiles</taxon>
        <taxon>Ochrophyta</taxon>
        <taxon>Bacillariophyta</taxon>
        <taxon>Coscinodiscophyceae</taxon>
        <taxon>Thalassiosirophycidae</taxon>
        <taxon>Thalassiosirales</taxon>
        <taxon>Thalassiosiraceae</taxon>
        <taxon>Thalassiosira</taxon>
    </lineage>
</organism>
<proteinExistence type="predicted"/>
<dbReference type="AlphaFoldDB" id="B8BSM5"/>
<evidence type="ECO:0000256" key="1">
    <source>
        <dbReference type="SAM" id="MobiDB-lite"/>
    </source>
</evidence>
<feature type="compositionally biased region" description="Polar residues" evidence="1">
    <location>
        <begin position="601"/>
        <end position="614"/>
    </location>
</feature>
<dbReference type="eggNOG" id="ENOG502QY91">
    <property type="taxonomic scope" value="Eukaryota"/>
</dbReference>
<dbReference type="RefSeq" id="XP_002286512.1">
    <property type="nucleotide sequence ID" value="XM_002286476.1"/>
</dbReference>
<dbReference type="EMBL" id="CM000638">
    <property type="protein sequence ID" value="EED96153.1"/>
    <property type="molecule type" value="Genomic_DNA"/>
</dbReference>
<reference evidence="2 3" key="2">
    <citation type="journal article" date="2008" name="Nature">
        <title>The Phaeodactylum genome reveals the evolutionary history of diatom genomes.</title>
        <authorList>
            <person name="Bowler C."/>
            <person name="Allen A.E."/>
            <person name="Badger J.H."/>
            <person name="Grimwood J."/>
            <person name="Jabbari K."/>
            <person name="Kuo A."/>
            <person name="Maheswari U."/>
            <person name="Martens C."/>
            <person name="Maumus F."/>
            <person name="Otillar R.P."/>
            <person name="Rayko E."/>
            <person name="Salamov A."/>
            <person name="Vandepoele K."/>
            <person name="Beszteri B."/>
            <person name="Gruber A."/>
            <person name="Heijde M."/>
            <person name="Katinka M."/>
            <person name="Mock T."/>
            <person name="Valentin K."/>
            <person name="Verret F."/>
            <person name="Berges J.A."/>
            <person name="Brownlee C."/>
            <person name="Cadoret J.P."/>
            <person name="Chiovitti A."/>
            <person name="Choi C.J."/>
            <person name="Coesel S."/>
            <person name="De Martino A."/>
            <person name="Detter J.C."/>
            <person name="Durkin C."/>
            <person name="Falciatore A."/>
            <person name="Fournet J."/>
            <person name="Haruta M."/>
            <person name="Huysman M.J."/>
            <person name="Jenkins B.D."/>
            <person name="Jiroutova K."/>
            <person name="Jorgensen R.E."/>
            <person name="Joubert Y."/>
            <person name="Kaplan A."/>
            <person name="Kroger N."/>
            <person name="Kroth P.G."/>
            <person name="La Roche J."/>
            <person name="Lindquist E."/>
            <person name="Lommer M."/>
            <person name="Martin-Jezequel V."/>
            <person name="Lopez P.J."/>
            <person name="Lucas S."/>
            <person name="Mangogna M."/>
            <person name="McGinnis K."/>
            <person name="Medlin L.K."/>
            <person name="Montsant A."/>
            <person name="Oudot-Le Secq M.P."/>
            <person name="Napoli C."/>
            <person name="Obornik M."/>
            <person name="Parker M.S."/>
            <person name="Petit J.L."/>
            <person name="Porcel B.M."/>
            <person name="Poulsen N."/>
            <person name="Robison M."/>
            <person name="Rychlewski L."/>
            <person name="Rynearson T.A."/>
            <person name="Schmutz J."/>
            <person name="Shapiro H."/>
            <person name="Siaut M."/>
            <person name="Stanley M."/>
            <person name="Sussman M.R."/>
            <person name="Taylor A.R."/>
            <person name="Vardi A."/>
            <person name="von Dassow P."/>
            <person name="Vyverman W."/>
            <person name="Willis A."/>
            <person name="Wyrwicz L.S."/>
            <person name="Rokhsar D.S."/>
            <person name="Weissenbach J."/>
            <person name="Armbrust E.V."/>
            <person name="Green B.R."/>
            <person name="Van de Peer Y."/>
            <person name="Grigoriev I.V."/>
        </authorList>
    </citation>
    <scope>NUCLEOTIDE SEQUENCE [LARGE SCALE GENOMIC DNA]</scope>
    <source>
        <strain evidence="2 3">CCMP1335</strain>
    </source>
</reference>
<dbReference type="PaxDb" id="35128-Thaps2035"/>
<protein>
    <submittedName>
        <fullName evidence="2">Uncharacterized protein</fullName>
    </submittedName>
</protein>
<keyword evidence="3" id="KW-1185">Reference proteome</keyword>
<accession>B8BSM5</accession>
<dbReference type="Proteomes" id="UP000001449">
    <property type="component" value="Chromosome 1"/>
</dbReference>
<feature type="compositionally biased region" description="Low complexity" evidence="1">
    <location>
        <begin position="383"/>
        <end position="392"/>
    </location>
</feature>
<sequence length="802" mass="90806">MGKPVFRMMEETILAMLQGYGLHSMFLRPRLELEQRGRPNTDTDDANVTLVETYLTESRCPISIAECKHHARVIIQTEQYFKPFLGVCHESPNCIVLEFSDHNKREAEAKGWSDSFFLLPVMTQHPSRLHMFEPKYSELKPLRGRTYDVVFFGTITPRRKALFTQSEAYLQTHQNSSNIIKYLYGPKEEEMAAAYADAKVCLITHSWSSVSGGEYHRLSELARFGCIPVVESFSDTIGIESYSECGRVVFSDFDNLFNAASDVIKRIDDGLLYDFVHAGWWYEGIQWEKLLTPTQKTNAFVCLEPPGICGNAPKLPTPTPSFSRTKFTTFGIFNDSKEICRKIIVPCFIAHVPFFMRQTATFSSNRVTNKGTYRVTNKAHHPQQIPQNQMQQDKTTSPTRSPTERCCPANDGTCPDDKFTFVMPLLDLSRGSDYEPFINGTIDLGGDGLYDGLFGWSGTEYLNFTAIPMFNGGKNNQPRREESIGTAYLAYDCEEEIVCVAAVLNATFMANNPTVTVDEDEDESWIRFGPNEGETKLNSVNAFTFSYIHKPGSDITIGYEGCWNVDEITPKMKNVTNNYPTQKTNAFVCLEPPGICGNAPKLSTPTPSFSRTKNPTTFSPISSPPSVSPTKVRGNGDKKRKKARQSRNNVFERGLSLKNLQETPEEKIGSNWYPQMHDPKATSCKKDTNYPSYMKLDPKRWLFPEADDCCKSFYFWDSDCVQKSVASSRRWYPEFTGIGGCKDDDNAPQFMKAYDSYFVDTLETCCETYFVWNVKGCMEPVHPEPEPCPDNAEEDTAETEHD</sequence>
<feature type="compositionally biased region" description="Acidic residues" evidence="1">
    <location>
        <begin position="791"/>
        <end position="802"/>
    </location>
</feature>